<dbReference type="EMBL" id="CP002689">
    <property type="protein sequence ID" value="AEE12836.1"/>
    <property type="molecule type" value="Genomic_DNA"/>
</dbReference>
<dbReference type="PANTHER" id="PTHR47566:SF1">
    <property type="entry name" value="PROTEIN NUD1"/>
    <property type="match status" value="1"/>
</dbReference>
<dbReference type="eggNOG" id="COG4886">
    <property type="taxonomic scope" value="Bacteria"/>
</dbReference>
<dbReference type="Pfam" id="PF13855">
    <property type="entry name" value="LRR_8"/>
    <property type="match status" value="1"/>
</dbReference>
<dbReference type="Pfam" id="PF18962">
    <property type="entry name" value="Por_Secre_tail"/>
    <property type="match status" value="1"/>
</dbReference>
<dbReference type="RefSeq" id="WP_013760334.1">
    <property type="nucleotide sequence ID" value="NC_015501.1"/>
</dbReference>
<dbReference type="GO" id="GO:0035591">
    <property type="term" value="F:signaling adaptor activity"/>
    <property type="evidence" value="ECO:0007669"/>
    <property type="project" value="TreeGrafter"/>
</dbReference>
<accession>F4KKB1</accession>
<evidence type="ECO:0000313" key="6">
    <source>
        <dbReference type="Proteomes" id="UP000006545"/>
    </source>
</evidence>
<dbReference type="KEGG" id="pah:Poras_0893"/>
<keyword evidence="2" id="KW-0677">Repeat</keyword>
<dbReference type="InterPro" id="IPR052574">
    <property type="entry name" value="CDIRP"/>
</dbReference>
<evidence type="ECO:0000256" key="3">
    <source>
        <dbReference type="SAM" id="SignalP"/>
    </source>
</evidence>
<evidence type="ECO:0000256" key="2">
    <source>
        <dbReference type="ARBA" id="ARBA00022737"/>
    </source>
</evidence>
<keyword evidence="6" id="KW-1185">Reference proteome</keyword>
<dbReference type="HOGENOM" id="CLU_022366_0_0_10"/>
<keyword evidence="3" id="KW-0732">Signal</keyword>
<dbReference type="InterPro" id="IPR026444">
    <property type="entry name" value="Secre_tail"/>
</dbReference>
<gene>
    <name evidence="5" type="ordered locus">Poras_0893</name>
</gene>
<dbReference type="PANTHER" id="PTHR47566">
    <property type="match status" value="1"/>
</dbReference>
<reference evidence="6" key="1">
    <citation type="submission" date="2011-04" db="EMBL/GenBank/DDBJ databases">
        <title>The complete genome of Porphyromonas asaccharolytica DSM 20707.</title>
        <authorList>
            <person name="Lucas S."/>
            <person name="Han J."/>
            <person name="Lapidus A."/>
            <person name="Bruce D."/>
            <person name="Goodwin L."/>
            <person name="Pitluck S."/>
            <person name="Peters L."/>
            <person name="Kyrpides N."/>
            <person name="Mavromatis K."/>
            <person name="Ivanova N."/>
            <person name="Ovchinnikova G."/>
            <person name="Pagani I."/>
            <person name="Lu M."/>
            <person name="Detter J.C."/>
            <person name="Tapia R."/>
            <person name="Han C."/>
            <person name="Land M."/>
            <person name="Hauser L."/>
            <person name="Markowitz V."/>
            <person name="Cheng J.-F."/>
            <person name="Hugenholtz P."/>
            <person name="Woyke T."/>
            <person name="Wu D."/>
            <person name="Gronow S."/>
            <person name="Wellnitz S."/>
            <person name="Brambilla E."/>
            <person name="Klenk H.-P."/>
            <person name="Eisen J.A."/>
        </authorList>
    </citation>
    <scope>NUCLEOTIDE SEQUENCE [LARGE SCALE GENOMIC DNA]</scope>
    <source>
        <strain evidence="6">ATCC 25260 / DSM 20707 / VPI 4198</strain>
    </source>
</reference>
<feature type="signal peptide" evidence="3">
    <location>
        <begin position="1"/>
        <end position="24"/>
    </location>
</feature>
<dbReference type="InterPro" id="IPR001611">
    <property type="entry name" value="Leu-rich_rpt"/>
</dbReference>
<feature type="chain" id="PRO_5003309881" evidence="3">
    <location>
        <begin position="25"/>
        <end position="764"/>
    </location>
</feature>
<keyword evidence="1" id="KW-0433">Leucine-rich repeat</keyword>
<evidence type="ECO:0000259" key="4">
    <source>
        <dbReference type="Pfam" id="PF18962"/>
    </source>
</evidence>
<organism evidence="5 6">
    <name type="scientific">Porphyromonas asaccharolytica (strain ATCC 25260 / DSM 20707 / BCRC 10618 / CCUG 7834 / JCM 6326 / LMG 13178 / VPI 4198 / B440)</name>
    <name type="common">Bacteroides asaccharolyticus</name>
    <dbReference type="NCBI Taxonomy" id="879243"/>
    <lineage>
        <taxon>Bacteria</taxon>
        <taxon>Pseudomonadati</taxon>
        <taxon>Bacteroidota</taxon>
        <taxon>Bacteroidia</taxon>
        <taxon>Bacteroidales</taxon>
        <taxon>Porphyromonadaceae</taxon>
        <taxon>Porphyromonas</taxon>
    </lineage>
</organism>
<dbReference type="NCBIfam" id="TIGR04183">
    <property type="entry name" value="Por_Secre_tail"/>
    <property type="match status" value="1"/>
</dbReference>
<sequence length="764" mass="82479">MKSKLLLLLTLVSVLGLTAFRASAQEPTIGKITIGTELNVGDRMNLMFTGPDGTSKDIVVDGAKPVMVEGKIAYEITQKPVSISGDIYTFECTMSRVTTLDFDNCIHLYDLICGTNALKQLDLTGLPALESLNCTTAEINTIKLGGNDKLKTIKADANKLKSINLAGAPNLESVSLPINSLTEIDLNGVSCASLDLSSNALTSLDLSKTSNLEWLSVSSNPLTSINLTGCTSLKTLSAKTTKLGEINLTGLTALESLDLHAGSLTKITFGENSELGDIDLSNNKLSSVDFKGCPAVQYLSLNNNEFTEMHLKGLKELSSINLRYNKLTNFSIEDCPSLSSVVVSDNLLTSIDLTGGKENLSDVYVGGNQLTTLDMSGFASLSTLSAENNQLTSVNLEGCSNLYSLNLGNNKFTSLKLPELPALGEVYVENNNLQGDAMMALMKSLPKKEVLTGSFSGSIYAVETRSDKEQNICLKEHVDAAHELGWGVYDKRTWSNYDGAAICKVTTKTVGKGGSIMVNGKAQLDEVYSDTKIVITDNHESGYALNTLKKVSKGDTIDIFKDRYFYATDADVEVVATFTDDVCKVILKKLGKGTLKLKGDGLDTRGLPRGMEIELVAETSETSDWELSDLKLTNLKTGKKTNILSSKSFKLTDDMEVFAEFQNENGEEPGDTVTWDGEQWLGVIMPTVPSSEEAQLYPNPATDFVTVAGAQPATTVNVYTLSGELVRSYATSREGYAELSVADLPEGTYIVLIGNDPRKLIIRR</sequence>
<feature type="domain" description="Secretion system C-terminal sorting" evidence="4">
    <location>
        <begin position="696"/>
        <end position="762"/>
    </location>
</feature>
<protein>
    <submittedName>
        <fullName evidence="5">Leucine-rich repeat-containing protein</fullName>
    </submittedName>
</protein>
<evidence type="ECO:0000313" key="5">
    <source>
        <dbReference type="EMBL" id="AEE12836.1"/>
    </source>
</evidence>
<dbReference type="AlphaFoldDB" id="F4KKB1"/>
<dbReference type="Proteomes" id="UP000006545">
    <property type="component" value="Chromosome"/>
</dbReference>
<dbReference type="Gene3D" id="3.80.10.10">
    <property type="entry name" value="Ribonuclease Inhibitor"/>
    <property type="match status" value="2"/>
</dbReference>
<dbReference type="STRING" id="879243.Poras_0893"/>
<name>F4KKB1_PORAD</name>
<dbReference type="SUPFAM" id="SSF52047">
    <property type="entry name" value="RNI-like"/>
    <property type="match status" value="1"/>
</dbReference>
<dbReference type="InterPro" id="IPR032675">
    <property type="entry name" value="LRR_dom_sf"/>
</dbReference>
<proteinExistence type="predicted"/>
<dbReference type="PROSITE" id="PS51450">
    <property type="entry name" value="LRR"/>
    <property type="match status" value="2"/>
</dbReference>
<evidence type="ECO:0000256" key="1">
    <source>
        <dbReference type="ARBA" id="ARBA00022614"/>
    </source>
</evidence>